<sequence>MAQHPALPAAAQVRPGAPGAQAGAARAEGGATKRLPGTGLAFIGDALRPTCEGTDQPRPRHDPCAALFEGQALSIERVVEAARRQRIREGTAWIDDVAPVRPDAATVSLALPLASRLAPERPGPRCATQQGCRAAARRARPGSAAVRPGSAASMARAPQEGSASARSVRTRMLPQPKATPPGLQEVRGLPHEGSPRHADLGKDSSGPFEAWGGDKESAMRDAAGAIQECTSPEARLVRVRPKSPQLREARRGAGVRQDHAGRVDCVRCLLGFRHGAHGLLDAHGLHPAARRPA</sequence>
<protein>
    <recommendedName>
        <fullName evidence="4">C2H2-type domain-containing protein</fullName>
    </recommendedName>
</protein>
<keyword evidence="3" id="KW-1185">Reference proteome</keyword>
<gene>
    <name evidence="2" type="ORF">PCOR1329_LOCUS29095</name>
</gene>
<name>A0ABN9SFB5_9DINO</name>
<evidence type="ECO:0000256" key="1">
    <source>
        <dbReference type="SAM" id="MobiDB-lite"/>
    </source>
</evidence>
<dbReference type="Proteomes" id="UP001189429">
    <property type="component" value="Unassembled WGS sequence"/>
</dbReference>
<comment type="caution">
    <text evidence="2">The sequence shown here is derived from an EMBL/GenBank/DDBJ whole genome shotgun (WGS) entry which is preliminary data.</text>
</comment>
<reference evidence="2" key="1">
    <citation type="submission" date="2023-10" db="EMBL/GenBank/DDBJ databases">
        <authorList>
            <person name="Chen Y."/>
            <person name="Shah S."/>
            <person name="Dougan E. K."/>
            <person name="Thang M."/>
            <person name="Chan C."/>
        </authorList>
    </citation>
    <scope>NUCLEOTIDE SEQUENCE [LARGE SCALE GENOMIC DNA]</scope>
</reference>
<feature type="region of interest" description="Disordered" evidence="1">
    <location>
        <begin position="1"/>
        <end position="35"/>
    </location>
</feature>
<accession>A0ABN9SFB5</accession>
<organism evidence="2 3">
    <name type="scientific">Prorocentrum cordatum</name>
    <dbReference type="NCBI Taxonomy" id="2364126"/>
    <lineage>
        <taxon>Eukaryota</taxon>
        <taxon>Sar</taxon>
        <taxon>Alveolata</taxon>
        <taxon>Dinophyceae</taxon>
        <taxon>Prorocentrales</taxon>
        <taxon>Prorocentraceae</taxon>
        <taxon>Prorocentrum</taxon>
    </lineage>
</organism>
<evidence type="ECO:0008006" key="4">
    <source>
        <dbReference type="Google" id="ProtNLM"/>
    </source>
</evidence>
<evidence type="ECO:0000313" key="3">
    <source>
        <dbReference type="Proteomes" id="UP001189429"/>
    </source>
</evidence>
<feature type="compositionally biased region" description="Basic and acidic residues" evidence="1">
    <location>
        <begin position="188"/>
        <end position="202"/>
    </location>
</feature>
<proteinExistence type="predicted"/>
<dbReference type="EMBL" id="CAUYUJ010010890">
    <property type="protein sequence ID" value="CAK0830451.1"/>
    <property type="molecule type" value="Genomic_DNA"/>
</dbReference>
<feature type="compositionally biased region" description="Low complexity" evidence="1">
    <location>
        <begin position="9"/>
        <end position="30"/>
    </location>
</feature>
<evidence type="ECO:0000313" key="2">
    <source>
        <dbReference type="EMBL" id="CAK0830451.1"/>
    </source>
</evidence>
<feature type="region of interest" description="Disordered" evidence="1">
    <location>
        <begin position="138"/>
        <end position="214"/>
    </location>
</feature>